<dbReference type="Pfam" id="PF12152">
    <property type="entry name" value="eIF_4G1"/>
    <property type="match status" value="1"/>
</dbReference>
<feature type="domain" description="MIF4G" evidence="9">
    <location>
        <begin position="549"/>
        <end position="799"/>
    </location>
</feature>
<keyword evidence="6" id="KW-0694">RNA-binding</keyword>
<dbReference type="GO" id="GO:0016281">
    <property type="term" value="C:eukaryotic translation initiation factor 4F complex"/>
    <property type="evidence" value="ECO:0007669"/>
    <property type="project" value="TreeGrafter"/>
</dbReference>
<evidence type="ECO:0000256" key="1">
    <source>
        <dbReference type="ARBA" id="ARBA00004496"/>
    </source>
</evidence>
<evidence type="ECO:0000313" key="11">
    <source>
        <dbReference type="Proteomes" id="UP000189274"/>
    </source>
</evidence>
<evidence type="ECO:0000256" key="7">
    <source>
        <dbReference type="ARBA" id="ARBA00022917"/>
    </source>
</evidence>
<dbReference type="InterPro" id="IPR003890">
    <property type="entry name" value="MIF4G-like_typ-3"/>
</dbReference>
<dbReference type="VEuPathDB" id="FungiDB:C5L36_0A09900"/>
<proteinExistence type="inferred from homology"/>
<dbReference type="PANTHER" id="PTHR23253:SF9">
    <property type="entry name" value="EUKARYOTIC TRANSLATION INITIATION FACTOR 4 GAMMA 2"/>
    <property type="match status" value="1"/>
</dbReference>
<keyword evidence="4 10" id="KW-0396">Initiation factor</keyword>
<dbReference type="Proteomes" id="UP000189274">
    <property type="component" value="Unassembled WGS sequence"/>
</dbReference>
<feature type="compositionally biased region" description="Polar residues" evidence="8">
    <location>
        <begin position="905"/>
        <end position="927"/>
    </location>
</feature>
<feature type="compositionally biased region" description="Polar residues" evidence="8">
    <location>
        <begin position="51"/>
        <end position="65"/>
    </location>
</feature>
<dbReference type="Pfam" id="PF02854">
    <property type="entry name" value="MIF4G"/>
    <property type="match status" value="1"/>
</dbReference>
<dbReference type="InterPro" id="IPR036211">
    <property type="entry name" value="eIF4G_eIF4E-bd_sf"/>
</dbReference>
<gene>
    <name evidence="10" type="ORF">BOH78_2555</name>
</gene>
<feature type="region of interest" description="Disordered" evidence="8">
    <location>
        <begin position="1"/>
        <end position="67"/>
    </location>
</feature>
<dbReference type="PANTHER" id="PTHR23253">
    <property type="entry name" value="EUKARYOTIC TRANSLATION INITIATION FACTOR 4 GAMMA"/>
    <property type="match status" value="1"/>
</dbReference>
<name>A0A1V2LNF3_PICKU</name>
<dbReference type="SMART" id="SM00543">
    <property type="entry name" value="MIF4G"/>
    <property type="match status" value="1"/>
</dbReference>
<feature type="region of interest" description="Disordered" evidence="8">
    <location>
        <begin position="861"/>
        <end position="964"/>
    </location>
</feature>
<feature type="compositionally biased region" description="Basic and acidic residues" evidence="8">
    <location>
        <begin position="213"/>
        <end position="251"/>
    </location>
</feature>
<evidence type="ECO:0000256" key="2">
    <source>
        <dbReference type="ARBA" id="ARBA00005775"/>
    </source>
</evidence>
<dbReference type="Gene3D" id="1.20.970.30">
    <property type="entry name" value="eIF4G, eIF4E-binding domain"/>
    <property type="match status" value="1"/>
</dbReference>
<evidence type="ECO:0000256" key="3">
    <source>
        <dbReference type="ARBA" id="ARBA00022490"/>
    </source>
</evidence>
<dbReference type="InterPro" id="IPR016024">
    <property type="entry name" value="ARM-type_fold"/>
</dbReference>
<feature type="region of interest" description="Disordered" evidence="8">
    <location>
        <begin position="819"/>
        <end position="849"/>
    </location>
</feature>
<dbReference type="GO" id="GO:0010494">
    <property type="term" value="C:cytoplasmic stress granule"/>
    <property type="evidence" value="ECO:0007669"/>
    <property type="project" value="UniProtKB-ARBA"/>
</dbReference>
<comment type="subcellular location">
    <subcellularLocation>
        <location evidence="1">Cytoplasm</location>
    </subcellularLocation>
</comment>
<feature type="compositionally biased region" description="Polar residues" evidence="8">
    <location>
        <begin position="154"/>
        <end position="169"/>
    </location>
</feature>
<feature type="region of interest" description="Disordered" evidence="8">
    <location>
        <begin position="118"/>
        <end position="170"/>
    </location>
</feature>
<accession>A0A1V2LNF3</accession>
<feature type="compositionally biased region" description="Basic and acidic residues" evidence="8">
    <location>
        <begin position="322"/>
        <end position="333"/>
    </location>
</feature>
<evidence type="ECO:0000259" key="9">
    <source>
        <dbReference type="SMART" id="SM00543"/>
    </source>
</evidence>
<dbReference type="FunFam" id="1.25.40.180:FF:000020">
    <property type="entry name" value="Eukaryotic translation initiation factor subunit"/>
    <property type="match status" value="1"/>
</dbReference>
<feature type="compositionally biased region" description="Basic and acidic residues" evidence="8">
    <location>
        <begin position="468"/>
        <end position="511"/>
    </location>
</feature>
<dbReference type="EMBL" id="MQVM01000010">
    <property type="protein sequence ID" value="ONH74353.1"/>
    <property type="molecule type" value="Genomic_DNA"/>
</dbReference>
<dbReference type="GO" id="GO:0003729">
    <property type="term" value="F:mRNA binding"/>
    <property type="evidence" value="ECO:0007669"/>
    <property type="project" value="TreeGrafter"/>
</dbReference>
<dbReference type="AlphaFoldDB" id="A0A1V2LNF3"/>
<dbReference type="SUPFAM" id="SSF101489">
    <property type="entry name" value="Eukaryotic initiation factor 4f subunit eIF4g, eIF4e-binding domain"/>
    <property type="match status" value="1"/>
</dbReference>
<feature type="compositionally biased region" description="Polar residues" evidence="8">
    <location>
        <begin position="874"/>
        <end position="896"/>
    </location>
</feature>
<keyword evidence="3" id="KW-0963">Cytoplasm</keyword>
<feature type="compositionally biased region" description="Basic and acidic residues" evidence="8">
    <location>
        <begin position="424"/>
        <end position="438"/>
    </location>
</feature>
<feature type="compositionally biased region" description="Basic and acidic residues" evidence="8">
    <location>
        <begin position="951"/>
        <end position="964"/>
    </location>
</feature>
<protein>
    <submittedName>
        <fullName evidence="10">Eukaryotic translation initiation factor 4 gamma</fullName>
    </submittedName>
</protein>
<feature type="compositionally biased region" description="Low complexity" evidence="8">
    <location>
        <begin position="128"/>
        <end position="144"/>
    </location>
</feature>
<dbReference type="GO" id="GO:0003743">
    <property type="term" value="F:translation initiation factor activity"/>
    <property type="evidence" value="ECO:0007669"/>
    <property type="project" value="UniProtKB-KW"/>
</dbReference>
<evidence type="ECO:0000256" key="5">
    <source>
        <dbReference type="ARBA" id="ARBA00022553"/>
    </source>
</evidence>
<sequence length="964" mass="107377">MSAEQNNLPAVSAENAESHLPQHPQTQNLNHNGNSNNINYNNNNNYPRGQYRSNYRNNKPHNPNYRNHAAVPIAPYGQPMYYPPQANFAPVPIVEKPLISPAKKHVPIVIKTKDGAPVTFKSHKKTPSVSASTSTQTSASSATAIPELAKAEASNESTETPTPVQNDPALTSAPVETAESIAAAADRKAKAAFQLQFLAQLKARKKGAASAHPGEESSELPKSEEPAEQKQVEPVKEPETSVPESKEDAKPVETTSIEESKPVETTINEVKTETSKLTVEVQQEEPQVASDDAPEKLEEDVLEQKQESEQEPEQEQVQVQGQEKEQSLEKDPEASADAAPALTPVEADEDNTPTMSHFLETIKNATPISDPYKFSYSDSVQAPNPAAASSKVIRYDPPFLMQFAKLEFKRDDQWKADFLTKIYIPEREKSSKGKDSRSRSNGPLRGINLRNDFEGRANSRTGSKRRNRDGNREKSRRGDKDGSRRSRGGRGEKSEKNEEKPQIKLAPEDVKPLEKTANRWVPKFQSSAAKEVKYAPDGVTVLYDDEDLEKKIRSSLNKLSLEKFDPITDELIQLANQSKWETDAKALTTTVRLTFAKATDEPHWSAMYARFCSKLVTTVDPEIYSENYPIPNADGENKYYKGTNLAYRLLVSRCQTEYEKGWSTDLPVNEDGTPIEPELMSDEYYELAAQKRRGLGLVRFIGELYRLNLIKSNVIISCIRMLTNDKTEDGEVKENYLPQEDTLETLNQFLLTVGQKLEIEVPPCVEYAFGCIKTYIENPAIGSRIKYKFLDLIDLRKARWATADSKLAGPKTISQIHAEFNQKQQSSDRERSNRGGRSKSSNWGNDKISANDISRVGSIRKSGDSVSALRRGVPSSSAMNNDFTTVSNQRSRSVRGNAQAPPLSRSASTTSNVGSADQEPRQQSNSFAALMDDDDHSEEEEEHQPQLQRNETVEENEKAAEAAE</sequence>
<comment type="caution">
    <text evidence="10">The sequence shown here is derived from an EMBL/GenBank/DDBJ whole genome shotgun (WGS) entry which is preliminary data.</text>
</comment>
<comment type="similarity">
    <text evidence="2">Belongs to the eukaryotic initiation factor 4G family.</text>
</comment>
<dbReference type="SUPFAM" id="SSF48371">
    <property type="entry name" value="ARM repeat"/>
    <property type="match status" value="1"/>
</dbReference>
<dbReference type="InterPro" id="IPR022745">
    <property type="entry name" value="eIF4G1_eIF4E-bd"/>
</dbReference>
<evidence type="ECO:0000256" key="6">
    <source>
        <dbReference type="ARBA" id="ARBA00022884"/>
    </source>
</evidence>
<organism evidence="10 11">
    <name type="scientific">Pichia kudriavzevii</name>
    <name type="common">Yeast</name>
    <name type="synonym">Issatchenkia orientalis</name>
    <dbReference type="NCBI Taxonomy" id="4909"/>
    <lineage>
        <taxon>Eukaryota</taxon>
        <taxon>Fungi</taxon>
        <taxon>Dikarya</taxon>
        <taxon>Ascomycota</taxon>
        <taxon>Saccharomycotina</taxon>
        <taxon>Pichiomycetes</taxon>
        <taxon>Pichiales</taxon>
        <taxon>Pichiaceae</taxon>
        <taxon>Pichia</taxon>
    </lineage>
</organism>
<feature type="compositionally biased region" description="Acidic residues" evidence="8">
    <location>
        <begin position="931"/>
        <end position="942"/>
    </location>
</feature>
<feature type="region of interest" description="Disordered" evidence="8">
    <location>
        <begin position="421"/>
        <end position="511"/>
    </location>
</feature>
<keyword evidence="7" id="KW-0648">Protein biosynthesis</keyword>
<evidence type="ECO:0000313" key="10">
    <source>
        <dbReference type="EMBL" id="ONH74353.1"/>
    </source>
</evidence>
<evidence type="ECO:0000256" key="8">
    <source>
        <dbReference type="SAM" id="MobiDB-lite"/>
    </source>
</evidence>
<dbReference type="Gene3D" id="1.25.40.180">
    <property type="match status" value="1"/>
</dbReference>
<feature type="region of interest" description="Disordered" evidence="8">
    <location>
        <begin position="206"/>
        <end position="355"/>
    </location>
</feature>
<feature type="compositionally biased region" description="Low complexity" evidence="8">
    <location>
        <begin position="28"/>
        <end position="45"/>
    </location>
</feature>
<reference evidence="11" key="1">
    <citation type="journal article" date="2017" name="Genome Announc.">
        <title>Genome sequences of Cyberlindnera fabianii 65, Pichia kudriavzevii 129, and Saccharomyces cerevisiae 131 isolated from fermented masau fruits in Zimbabwe.</title>
        <authorList>
            <person name="van Rijswijck I.M.H."/>
            <person name="Derks M.F.L."/>
            <person name="Abee T."/>
            <person name="de Ridder D."/>
            <person name="Smid E.J."/>
        </authorList>
    </citation>
    <scope>NUCLEOTIDE SEQUENCE [LARGE SCALE GENOMIC DNA]</scope>
    <source>
        <strain evidence="11">129</strain>
    </source>
</reference>
<evidence type="ECO:0000256" key="4">
    <source>
        <dbReference type="ARBA" id="ARBA00022540"/>
    </source>
</evidence>
<keyword evidence="5" id="KW-0597">Phosphoprotein</keyword>
<feature type="compositionally biased region" description="Polar residues" evidence="8">
    <location>
        <begin position="253"/>
        <end position="285"/>
    </location>
</feature>